<name>A0A4R6IV99_9BACT</name>
<organism evidence="2 3">
    <name type="scientific">Sediminibacterium goheungense</name>
    <dbReference type="NCBI Taxonomy" id="1086393"/>
    <lineage>
        <taxon>Bacteria</taxon>
        <taxon>Pseudomonadati</taxon>
        <taxon>Bacteroidota</taxon>
        <taxon>Chitinophagia</taxon>
        <taxon>Chitinophagales</taxon>
        <taxon>Chitinophagaceae</taxon>
        <taxon>Sediminibacterium</taxon>
    </lineage>
</organism>
<dbReference type="Gene3D" id="1.10.260.40">
    <property type="entry name" value="lambda repressor-like DNA-binding domains"/>
    <property type="match status" value="1"/>
</dbReference>
<keyword evidence="3" id="KW-1185">Reference proteome</keyword>
<keyword evidence="2" id="KW-0238">DNA-binding</keyword>
<comment type="caution">
    <text evidence="2">The sequence shown here is derived from an EMBL/GenBank/DDBJ whole genome shotgun (WGS) entry which is preliminary data.</text>
</comment>
<protein>
    <submittedName>
        <fullName evidence="2">DNA-binding XRE family transcriptional regulator</fullName>
    </submittedName>
</protein>
<dbReference type="InterPro" id="IPR010982">
    <property type="entry name" value="Lambda_DNA-bd_dom_sf"/>
</dbReference>
<accession>A0A4R6IV99</accession>
<dbReference type="CDD" id="cd00093">
    <property type="entry name" value="HTH_XRE"/>
    <property type="match status" value="1"/>
</dbReference>
<sequence>MTKWIGFFLSRHCRYIVSSNLKNKVDWFVINRIKEIRSELGISQVDIAVHLDVSSGFIGQVESPNYRTKYKTAHLNEIAKLLNCSPKDFWPEKPL</sequence>
<dbReference type="AlphaFoldDB" id="A0A4R6IV99"/>
<feature type="domain" description="HTH cro/C1-type" evidence="1">
    <location>
        <begin position="33"/>
        <end position="89"/>
    </location>
</feature>
<proteinExistence type="predicted"/>
<dbReference type="SMART" id="SM00530">
    <property type="entry name" value="HTH_XRE"/>
    <property type="match status" value="1"/>
</dbReference>
<dbReference type="EMBL" id="SNWP01000011">
    <property type="protein sequence ID" value="TDO26569.1"/>
    <property type="molecule type" value="Genomic_DNA"/>
</dbReference>
<dbReference type="RefSeq" id="WP_211340760.1">
    <property type="nucleotide sequence ID" value="NZ_SNWP01000011.1"/>
</dbReference>
<evidence type="ECO:0000313" key="2">
    <source>
        <dbReference type="EMBL" id="TDO26569.1"/>
    </source>
</evidence>
<dbReference type="GO" id="GO:0003677">
    <property type="term" value="F:DNA binding"/>
    <property type="evidence" value="ECO:0007669"/>
    <property type="project" value="UniProtKB-KW"/>
</dbReference>
<dbReference type="InterPro" id="IPR001387">
    <property type="entry name" value="Cro/C1-type_HTH"/>
</dbReference>
<dbReference type="Proteomes" id="UP000295741">
    <property type="component" value="Unassembled WGS sequence"/>
</dbReference>
<dbReference type="PROSITE" id="PS50943">
    <property type="entry name" value="HTH_CROC1"/>
    <property type="match status" value="1"/>
</dbReference>
<gene>
    <name evidence="2" type="ORF">BC659_1876</name>
</gene>
<reference evidence="2 3" key="1">
    <citation type="submission" date="2019-03" db="EMBL/GenBank/DDBJ databases">
        <title>Genomic Encyclopedia of Archaeal and Bacterial Type Strains, Phase II (KMG-II): from individual species to whole genera.</title>
        <authorList>
            <person name="Goeker M."/>
        </authorList>
    </citation>
    <scope>NUCLEOTIDE SEQUENCE [LARGE SCALE GENOMIC DNA]</scope>
    <source>
        <strain evidence="2 3">DSM 28323</strain>
    </source>
</reference>
<evidence type="ECO:0000259" key="1">
    <source>
        <dbReference type="PROSITE" id="PS50943"/>
    </source>
</evidence>
<evidence type="ECO:0000313" key="3">
    <source>
        <dbReference type="Proteomes" id="UP000295741"/>
    </source>
</evidence>
<dbReference type="SUPFAM" id="SSF47413">
    <property type="entry name" value="lambda repressor-like DNA-binding domains"/>
    <property type="match status" value="1"/>
</dbReference>